<comment type="caution">
    <text evidence="2">The sequence shown here is derived from an EMBL/GenBank/DDBJ whole genome shotgun (WGS) entry which is preliminary data.</text>
</comment>
<protein>
    <submittedName>
        <fullName evidence="3">Hypothetical_protein</fullName>
    </submittedName>
</protein>
<feature type="region of interest" description="Disordered" evidence="1">
    <location>
        <begin position="78"/>
        <end position="111"/>
    </location>
</feature>
<feature type="compositionally biased region" description="Gly residues" evidence="1">
    <location>
        <begin position="80"/>
        <end position="90"/>
    </location>
</feature>
<feature type="compositionally biased region" description="Polar residues" evidence="1">
    <location>
        <begin position="24"/>
        <end position="39"/>
    </location>
</feature>
<dbReference type="Proteomes" id="UP001642409">
    <property type="component" value="Unassembled WGS sequence"/>
</dbReference>
<feature type="region of interest" description="Disordered" evidence="1">
    <location>
        <begin position="15"/>
        <end position="42"/>
    </location>
</feature>
<organism evidence="2">
    <name type="scientific">Hexamita inflata</name>
    <dbReference type="NCBI Taxonomy" id="28002"/>
    <lineage>
        <taxon>Eukaryota</taxon>
        <taxon>Metamonada</taxon>
        <taxon>Diplomonadida</taxon>
        <taxon>Hexamitidae</taxon>
        <taxon>Hexamitinae</taxon>
        <taxon>Hexamita</taxon>
    </lineage>
</organism>
<dbReference type="AlphaFoldDB" id="A0AA86N8S9"/>
<evidence type="ECO:0000313" key="2">
    <source>
        <dbReference type="EMBL" id="CAI9914826.1"/>
    </source>
</evidence>
<name>A0AA86N8S9_9EUKA</name>
<dbReference type="EMBL" id="CAXDID020000642">
    <property type="protein sequence ID" value="CAL6107877.1"/>
    <property type="molecule type" value="Genomic_DNA"/>
</dbReference>
<keyword evidence="4" id="KW-1185">Reference proteome</keyword>
<proteinExistence type="predicted"/>
<reference evidence="2" key="1">
    <citation type="submission" date="2023-06" db="EMBL/GenBank/DDBJ databases">
        <authorList>
            <person name="Kurt Z."/>
        </authorList>
    </citation>
    <scope>NUCLEOTIDE SEQUENCE</scope>
</reference>
<evidence type="ECO:0000256" key="1">
    <source>
        <dbReference type="SAM" id="MobiDB-lite"/>
    </source>
</evidence>
<evidence type="ECO:0000313" key="3">
    <source>
        <dbReference type="EMBL" id="CAL6107877.1"/>
    </source>
</evidence>
<sequence length="208" mass="22224">MRGHMKTLEENFVWRKKRAGGRAQQGNVSQQASGRCSGNSREERYSQRLVWGRLLAEGQAGLDAARLGVPSIADACGRTGRAGAGGGRSRGLGSPSRPGRPGGAARAGCGGRNRVRWGPGLASAYYEGVGQPEPAKSHRQRKPSATSCTVGKFGQIVVRMEVAYRSSVARRSYLVEPARRASQDQGLSHACQVQANTQVKLRTAHQIS</sequence>
<evidence type="ECO:0000313" key="4">
    <source>
        <dbReference type="Proteomes" id="UP001642409"/>
    </source>
</evidence>
<feature type="compositionally biased region" description="Low complexity" evidence="1">
    <location>
        <begin position="91"/>
        <end position="107"/>
    </location>
</feature>
<gene>
    <name evidence="2" type="ORF">HINF_LOCUS2471</name>
    <name evidence="3" type="ORF">HINF_LOCUS74698</name>
</gene>
<dbReference type="EMBL" id="CATOUU010000059">
    <property type="protein sequence ID" value="CAI9914826.1"/>
    <property type="molecule type" value="Genomic_DNA"/>
</dbReference>
<accession>A0AA86N8S9</accession>
<reference evidence="3 4" key="2">
    <citation type="submission" date="2024-07" db="EMBL/GenBank/DDBJ databases">
        <authorList>
            <person name="Akdeniz Z."/>
        </authorList>
    </citation>
    <scope>NUCLEOTIDE SEQUENCE [LARGE SCALE GENOMIC DNA]</scope>
</reference>